<dbReference type="AlphaFoldDB" id="A0A1M6G310"/>
<keyword evidence="1" id="KW-0472">Membrane</keyword>
<name>A0A1M6G310_9FLAO</name>
<keyword evidence="1" id="KW-1133">Transmembrane helix</keyword>
<feature type="domain" description="Uncharacterized protein YyaB-like PH" evidence="2">
    <location>
        <begin position="54"/>
        <end position="129"/>
    </location>
</feature>
<dbReference type="EMBL" id="FQZH01000001">
    <property type="protein sequence ID" value="SHJ04310.1"/>
    <property type="molecule type" value="Genomic_DNA"/>
</dbReference>
<evidence type="ECO:0000313" key="4">
    <source>
        <dbReference type="Proteomes" id="UP000184232"/>
    </source>
</evidence>
<evidence type="ECO:0000259" key="2">
    <source>
        <dbReference type="Pfam" id="PF06713"/>
    </source>
</evidence>
<evidence type="ECO:0000256" key="1">
    <source>
        <dbReference type="SAM" id="Phobius"/>
    </source>
</evidence>
<dbReference type="GO" id="GO:0030153">
    <property type="term" value="P:bacteriocin immunity"/>
    <property type="evidence" value="ECO:0007669"/>
    <property type="project" value="InterPro"/>
</dbReference>
<organism evidence="3 4">
    <name type="scientific">Flavobacterium haoranii</name>
    <dbReference type="NCBI Taxonomy" id="683124"/>
    <lineage>
        <taxon>Bacteria</taxon>
        <taxon>Pseudomonadati</taxon>
        <taxon>Bacteroidota</taxon>
        <taxon>Flavobacteriia</taxon>
        <taxon>Flavobacteriales</taxon>
        <taxon>Flavobacteriaceae</taxon>
        <taxon>Flavobacterium</taxon>
    </lineage>
</organism>
<dbReference type="Proteomes" id="UP000184232">
    <property type="component" value="Unassembled WGS sequence"/>
</dbReference>
<keyword evidence="1" id="KW-0812">Transmembrane</keyword>
<dbReference type="OrthoDB" id="1261156at2"/>
<feature type="transmembrane region" description="Helical" evidence="1">
    <location>
        <begin position="12"/>
        <end position="29"/>
    </location>
</feature>
<dbReference type="RefSeq" id="WP_072783316.1">
    <property type="nucleotide sequence ID" value="NZ_CP045292.1"/>
</dbReference>
<sequence>MKKIFPSKVDIALPILFVVTSIPAIVVGVRDKDLMVFVIMIATFGFMMYLLYDTNYTITEGNLKVHSGFIVNKNIPISEIKCIRKTDSLLSAPASSLTERIEVLYESKKSIIISPKDRKEFIEELLKQNSEIEVEV</sequence>
<proteinExistence type="predicted"/>
<protein>
    <submittedName>
        <fullName evidence="3">PH domain-containing protein</fullName>
    </submittedName>
</protein>
<accession>A0A1M6G310</accession>
<reference evidence="3 4" key="1">
    <citation type="submission" date="2016-11" db="EMBL/GenBank/DDBJ databases">
        <authorList>
            <person name="Jaros S."/>
            <person name="Januszkiewicz K."/>
            <person name="Wedrychowicz H."/>
        </authorList>
    </citation>
    <scope>NUCLEOTIDE SEQUENCE [LARGE SCALE GENOMIC DNA]</scope>
    <source>
        <strain evidence="3 4">DSM 22807</strain>
    </source>
</reference>
<dbReference type="InterPro" id="IPR009589">
    <property type="entry name" value="PH_YyaB-like"/>
</dbReference>
<feature type="transmembrane region" description="Helical" evidence="1">
    <location>
        <begin position="35"/>
        <end position="52"/>
    </location>
</feature>
<evidence type="ECO:0000313" key="3">
    <source>
        <dbReference type="EMBL" id="SHJ04310.1"/>
    </source>
</evidence>
<keyword evidence="4" id="KW-1185">Reference proteome</keyword>
<dbReference type="Pfam" id="PF06713">
    <property type="entry name" value="bPH_4"/>
    <property type="match status" value="1"/>
</dbReference>
<gene>
    <name evidence="3" type="ORF">SAMN05444337_1404</name>
</gene>
<dbReference type="STRING" id="683124.SAMN05444337_1404"/>